<sequence>MAENEITETKPTPRKKAPARKPDPMALLVAEAKEAVSQLGPLPKAGTPDHRRKHHDGRAAAWAKQYAHEGTSDSLLLSLAFEVGACYPQEERHALLQLAGAALALADRLDGDK</sequence>
<gene>
    <name evidence="2" type="primary">42</name>
    <name evidence="2" type="ORF">SEA_HANK144_42</name>
</gene>
<feature type="region of interest" description="Disordered" evidence="1">
    <location>
        <begin position="1"/>
        <end position="22"/>
    </location>
</feature>
<dbReference type="EMBL" id="MH669004">
    <property type="protein sequence ID" value="AXQ61097.1"/>
    <property type="molecule type" value="Genomic_DNA"/>
</dbReference>
<dbReference type="Proteomes" id="UP000264086">
    <property type="component" value="Segment"/>
</dbReference>
<feature type="region of interest" description="Disordered" evidence="1">
    <location>
        <begin position="37"/>
        <end position="57"/>
    </location>
</feature>
<organism evidence="2 3">
    <name type="scientific">Streptomyces phage Hank144</name>
    <dbReference type="NCBI Taxonomy" id="2301573"/>
    <lineage>
        <taxon>Viruses</taxon>
        <taxon>Duplodnaviria</taxon>
        <taxon>Heunggongvirae</taxon>
        <taxon>Uroviricota</taxon>
        <taxon>Caudoviricetes</taxon>
        <taxon>Arquatrovirinae</taxon>
        <taxon>Janusvirus</taxon>
        <taxon>Janusvirus hank144</taxon>
    </lineage>
</organism>
<accession>A0A385DQH9</accession>
<evidence type="ECO:0000256" key="1">
    <source>
        <dbReference type="SAM" id="MobiDB-lite"/>
    </source>
</evidence>
<dbReference type="RefSeq" id="YP_010055094.1">
    <property type="nucleotide sequence ID" value="NC_054661.1"/>
</dbReference>
<reference evidence="2 3" key="1">
    <citation type="submission" date="2018-07" db="EMBL/GenBank/DDBJ databases">
        <authorList>
            <person name="Amani N.Z."/>
            <person name="Ambroziak M.E."/>
            <person name="Biju A."/>
            <person name="Bushnell W."/>
            <person name="Calia C.N."/>
            <person name="Chen Y.J."/>
            <person name="Hill L.T."/>
            <person name="Karpinska S."/>
            <person name="Martinez K.C."/>
            <person name="Medwid J.R."/>
            <person name="Nguyen C."/>
            <person name="Oliver A."/>
            <person name="Pham J.P."/>
            <person name="Ramsey M.R."/>
            <person name="Ravi S."/>
            <person name="Sardina J.R."/>
            <person name="Senecal S.L."/>
            <person name="Sheen J."/>
            <person name="Shende N.V."/>
            <person name="Shi C.Y."/>
            <person name="Stuart L.C."/>
            <person name="Vu L."/>
            <person name="Wang L.Q."/>
            <person name="West L.J."/>
            <person name="Westgaard A.C."/>
            <person name="Liu R.B."/>
            <person name="Pierce E.C."/>
            <person name="Mohan S."/>
            <person name="Pogliano J."/>
            <person name="Delesalle V.A."/>
            <person name="Garlena R.A."/>
            <person name="Russell D.A."/>
            <person name="Pope W.H."/>
            <person name="Jacobs-Sera D."/>
            <person name="Hatfull G.F."/>
        </authorList>
    </citation>
    <scope>NUCLEOTIDE SEQUENCE [LARGE SCALE GENOMIC DNA]</scope>
</reference>
<evidence type="ECO:0000313" key="3">
    <source>
        <dbReference type="Proteomes" id="UP000264086"/>
    </source>
</evidence>
<evidence type="ECO:0000313" key="2">
    <source>
        <dbReference type="EMBL" id="AXQ61097.1"/>
    </source>
</evidence>
<dbReference type="GeneID" id="64471017"/>
<dbReference type="KEGG" id="vg:64471017"/>
<keyword evidence="3" id="KW-1185">Reference proteome</keyword>
<proteinExistence type="predicted"/>
<name>A0A385DQH9_9CAUD</name>
<protein>
    <submittedName>
        <fullName evidence="2">Uncharacterized protein</fullName>
    </submittedName>
</protein>